<dbReference type="STRING" id="158189.SpiBuddy_1801"/>
<dbReference type="PANTHER" id="PTHR43654">
    <property type="entry name" value="GLUTAMATE 5-KINASE"/>
    <property type="match status" value="1"/>
</dbReference>
<evidence type="ECO:0000313" key="10">
    <source>
        <dbReference type="EMBL" id="ADY13625.1"/>
    </source>
</evidence>
<dbReference type="HAMAP" id="MF_00456">
    <property type="entry name" value="ProB"/>
    <property type="match status" value="1"/>
</dbReference>
<dbReference type="UniPathway" id="UPA00098">
    <property type="reaction ID" value="UER00359"/>
</dbReference>
<evidence type="ECO:0000256" key="3">
    <source>
        <dbReference type="ARBA" id="ARBA00022650"/>
    </source>
</evidence>
<dbReference type="eggNOG" id="COG0263">
    <property type="taxonomic scope" value="Bacteria"/>
</dbReference>
<feature type="binding site" evidence="8">
    <location>
        <position position="53"/>
    </location>
    <ligand>
        <name>substrate</name>
    </ligand>
</feature>
<dbReference type="InterPro" id="IPR011529">
    <property type="entry name" value="Glu_5kinase"/>
</dbReference>
<dbReference type="Gene3D" id="2.30.130.10">
    <property type="entry name" value="PUA domain"/>
    <property type="match status" value="1"/>
</dbReference>
<comment type="similarity">
    <text evidence="8">Belongs to the glutamate 5-kinase family.</text>
</comment>
<dbReference type="SUPFAM" id="SSF53633">
    <property type="entry name" value="Carbamate kinase-like"/>
    <property type="match status" value="1"/>
</dbReference>
<gene>
    <name evidence="8" type="primary">proB</name>
    <name evidence="10" type="ordered locus">SpiBuddy_1801</name>
</gene>
<feature type="binding site" evidence="8">
    <location>
        <begin position="216"/>
        <end position="222"/>
    </location>
    <ligand>
        <name>ATP</name>
        <dbReference type="ChEBI" id="CHEBI:30616"/>
    </ligand>
</feature>
<dbReference type="PROSITE" id="PS50890">
    <property type="entry name" value="PUA"/>
    <property type="match status" value="1"/>
</dbReference>
<dbReference type="InterPro" id="IPR002478">
    <property type="entry name" value="PUA"/>
</dbReference>
<comment type="subcellular location">
    <subcellularLocation>
        <location evidence="8">Cytoplasm</location>
    </subcellularLocation>
</comment>
<reference evidence="11" key="1">
    <citation type="submission" date="2011-02" db="EMBL/GenBank/DDBJ databases">
        <title>Complete sequence of Spirochaeta sp. Buddy.</title>
        <authorList>
            <person name="Lucas S."/>
            <person name="Copeland A."/>
            <person name="Lapidus A."/>
            <person name="Cheng J.-F."/>
            <person name="Goodwin L."/>
            <person name="Pitluck S."/>
            <person name="Zeytun A."/>
            <person name="Detter J.C."/>
            <person name="Han C."/>
            <person name="Tapia R."/>
            <person name="Land M."/>
            <person name="Hauser L."/>
            <person name="Kyrpides N."/>
            <person name="Ivanova N."/>
            <person name="Mikhailova N."/>
            <person name="Pagani I."/>
            <person name="Ritalahti K.M."/>
            <person name="Loeffler F.E."/>
            <person name="Woyke T."/>
        </authorList>
    </citation>
    <scope>NUCLEOTIDE SEQUENCE [LARGE SCALE GENOMIC DNA]</scope>
    <source>
        <strain evidence="11">ATCC BAA-1886 / DSM 22777 / Buddy</strain>
    </source>
</reference>
<keyword evidence="11" id="KW-1185">Reference proteome</keyword>
<dbReference type="PIRSF" id="PIRSF000729">
    <property type="entry name" value="GK"/>
    <property type="match status" value="1"/>
</dbReference>
<dbReference type="PRINTS" id="PR00474">
    <property type="entry name" value="GLU5KINASE"/>
</dbReference>
<name>F0RWJ4_SPHGB</name>
<dbReference type="InterPro" id="IPR036393">
    <property type="entry name" value="AceGlu_kinase-like_sf"/>
</dbReference>
<accession>F0RWJ4</accession>
<evidence type="ECO:0000313" key="11">
    <source>
        <dbReference type="Proteomes" id="UP000008466"/>
    </source>
</evidence>
<dbReference type="InterPro" id="IPR036974">
    <property type="entry name" value="PUA_sf"/>
</dbReference>
<dbReference type="InterPro" id="IPR041739">
    <property type="entry name" value="G5K_ProB"/>
</dbReference>
<dbReference type="PROSITE" id="PS00902">
    <property type="entry name" value="GLUTAMATE_5_KINASE"/>
    <property type="match status" value="1"/>
</dbReference>
<evidence type="ECO:0000256" key="1">
    <source>
        <dbReference type="ARBA" id="ARBA00022490"/>
    </source>
</evidence>
<dbReference type="AlphaFoldDB" id="F0RWJ4"/>
<dbReference type="GO" id="GO:0005829">
    <property type="term" value="C:cytosol"/>
    <property type="evidence" value="ECO:0007669"/>
    <property type="project" value="TreeGrafter"/>
</dbReference>
<dbReference type="OrthoDB" id="9804434at2"/>
<dbReference type="InterPro" id="IPR001048">
    <property type="entry name" value="Asp/Glu/Uridylate_kinase"/>
</dbReference>
<dbReference type="GO" id="GO:0003723">
    <property type="term" value="F:RNA binding"/>
    <property type="evidence" value="ECO:0007669"/>
    <property type="project" value="InterPro"/>
</dbReference>
<dbReference type="FunFam" id="3.40.1160.10:FF:000018">
    <property type="entry name" value="Glutamate 5-kinase"/>
    <property type="match status" value="1"/>
</dbReference>
<keyword evidence="6 8" id="KW-0418">Kinase</keyword>
<dbReference type="EMBL" id="CP002541">
    <property type="protein sequence ID" value="ADY13625.1"/>
    <property type="molecule type" value="Genomic_DNA"/>
</dbReference>
<dbReference type="Pfam" id="PF01472">
    <property type="entry name" value="PUA"/>
    <property type="match status" value="1"/>
</dbReference>
<evidence type="ECO:0000256" key="8">
    <source>
        <dbReference type="HAMAP-Rule" id="MF_00456"/>
    </source>
</evidence>
<evidence type="ECO:0000259" key="9">
    <source>
        <dbReference type="SMART" id="SM00359"/>
    </source>
</evidence>
<dbReference type="PANTHER" id="PTHR43654:SF3">
    <property type="entry name" value="GLUTAMATE 5-KINASE"/>
    <property type="match status" value="1"/>
</dbReference>
<feature type="binding site" evidence="8">
    <location>
        <position position="154"/>
    </location>
    <ligand>
        <name>substrate</name>
    </ligand>
</feature>
<dbReference type="RefSeq" id="WP_013607474.1">
    <property type="nucleotide sequence ID" value="NC_015152.1"/>
</dbReference>
<evidence type="ECO:0000256" key="7">
    <source>
        <dbReference type="ARBA" id="ARBA00022840"/>
    </source>
</evidence>
<dbReference type="Gene3D" id="3.40.1160.10">
    <property type="entry name" value="Acetylglutamate kinase-like"/>
    <property type="match status" value="1"/>
</dbReference>
<dbReference type="InterPro" id="IPR001057">
    <property type="entry name" value="Glu/AcGlu_kinase"/>
</dbReference>
<dbReference type="InterPro" id="IPR005715">
    <property type="entry name" value="Glu_5kinase/COase_Synthase"/>
</dbReference>
<keyword evidence="2 8" id="KW-0028">Amino-acid biosynthesis</keyword>
<keyword evidence="3 8" id="KW-0641">Proline biosynthesis</keyword>
<dbReference type="GO" id="GO:0005524">
    <property type="term" value="F:ATP binding"/>
    <property type="evidence" value="ECO:0007669"/>
    <property type="project" value="UniProtKB-KW"/>
</dbReference>
<feature type="binding site" evidence="8">
    <location>
        <begin position="174"/>
        <end position="175"/>
    </location>
    <ligand>
        <name>ATP</name>
        <dbReference type="ChEBI" id="CHEBI:30616"/>
    </ligand>
</feature>
<sequence>MSRDIQDVKRIVLKVGTNLLSTKDGIDEACIEGIVGQIAVLMQKNYQVLLVTSGAIGMGAKELHLKGPVKQVAMRQACASIGQPLLMSSYRKAFKKHALVCSQILLTRKDLNNRHTYVNLRNSIFTLLDLGVIPIFNENDVVSTAEIGSAFGDNDRMSAMVASKIDADLLIILTDIPGLYTADPKKDSEAKLLHEIEVLDETILGYAGGAGSTYSTGGMKTKLLAAKIASIAGCATIIASGYEERALLRIVEAEQLGTYIHPAKRLSQRERWILNNSHLGSIEVDDGAKQALLSKKSLLPKGVVRVHGVFSEGDVIQICSVDGKPFAKAVPYLNSTDIASVAGHSSKDIQLILGTGYKDVIFRPEDLVLLDDVE</sequence>
<evidence type="ECO:0000256" key="6">
    <source>
        <dbReference type="ARBA" id="ARBA00022777"/>
    </source>
</evidence>
<dbReference type="CDD" id="cd21157">
    <property type="entry name" value="PUA_G5K"/>
    <property type="match status" value="1"/>
</dbReference>
<dbReference type="CDD" id="cd04242">
    <property type="entry name" value="AAK_G5K_ProB"/>
    <property type="match status" value="1"/>
</dbReference>
<evidence type="ECO:0000256" key="2">
    <source>
        <dbReference type="ARBA" id="ARBA00022605"/>
    </source>
</evidence>
<dbReference type="InterPro" id="IPR015947">
    <property type="entry name" value="PUA-like_sf"/>
</dbReference>
<comment type="function">
    <text evidence="8">Catalyzes the transfer of a phosphate group to glutamate to form L-glutamate 5-phosphate.</text>
</comment>
<dbReference type="KEGG" id="sbu:SpiBuddy_1801"/>
<proteinExistence type="inferred from homology"/>
<comment type="catalytic activity">
    <reaction evidence="8">
        <text>L-glutamate + ATP = L-glutamyl 5-phosphate + ADP</text>
        <dbReference type="Rhea" id="RHEA:14877"/>
        <dbReference type="ChEBI" id="CHEBI:29985"/>
        <dbReference type="ChEBI" id="CHEBI:30616"/>
        <dbReference type="ChEBI" id="CHEBI:58274"/>
        <dbReference type="ChEBI" id="CHEBI:456216"/>
        <dbReference type="EC" id="2.7.2.11"/>
    </reaction>
</comment>
<dbReference type="Pfam" id="PF00696">
    <property type="entry name" value="AA_kinase"/>
    <property type="match status" value="1"/>
</dbReference>
<evidence type="ECO:0000256" key="4">
    <source>
        <dbReference type="ARBA" id="ARBA00022679"/>
    </source>
</evidence>
<dbReference type="InterPro" id="IPR019797">
    <property type="entry name" value="Glutamate_5-kinase_CS"/>
</dbReference>
<keyword evidence="7 8" id="KW-0067">ATP-binding</keyword>
<feature type="domain" description="PUA" evidence="9">
    <location>
        <begin position="280"/>
        <end position="362"/>
    </location>
</feature>
<dbReference type="EC" id="2.7.2.11" evidence="8"/>
<organism evidence="10 11">
    <name type="scientific">Sphaerochaeta globosa (strain ATCC BAA-1886 / DSM 22777 / Buddy)</name>
    <name type="common">Spirochaeta sp. (strain Buddy)</name>
    <dbReference type="NCBI Taxonomy" id="158189"/>
    <lineage>
        <taxon>Bacteria</taxon>
        <taxon>Pseudomonadati</taxon>
        <taxon>Spirochaetota</taxon>
        <taxon>Spirochaetia</taxon>
        <taxon>Spirochaetales</taxon>
        <taxon>Sphaerochaetaceae</taxon>
        <taxon>Sphaerochaeta</taxon>
    </lineage>
</organism>
<keyword evidence="1 8" id="KW-0963">Cytoplasm</keyword>
<keyword evidence="4 8" id="KW-0808">Transferase</keyword>
<evidence type="ECO:0000256" key="5">
    <source>
        <dbReference type="ARBA" id="ARBA00022741"/>
    </source>
</evidence>
<feature type="binding site" evidence="8">
    <location>
        <position position="140"/>
    </location>
    <ligand>
        <name>substrate</name>
    </ligand>
</feature>
<protein>
    <recommendedName>
        <fullName evidence="8">Glutamate 5-kinase</fullName>
        <ecNumber evidence="8">2.7.2.11</ecNumber>
    </recommendedName>
    <alternativeName>
        <fullName evidence="8">Gamma-glutamyl kinase</fullName>
        <shortName evidence="8">GK</shortName>
    </alternativeName>
</protein>
<keyword evidence="5 8" id="KW-0547">Nucleotide-binding</keyword>
<dbReference type="Proteomes" id="UP000008466">
    <property type="component" value="Chromosome"/>
</dbReference>
<dbReference type="HOGENOM" id="CLU_025400_2_0_12"/>
<dbReference type="SUPFAM" id="SSF88697">
    <property type="entry name" value="PUA domain-like"/>
    <property type="match status" value="1"/>
</dbReference>
<dbReference type="GO" id="GO:0004349">
    <property type="term" value="F:glutamate 5-kinase activity"/>
    <property type="evidence" value="ECO:0007669"/>
    <property type="project" value="UniProtKB-UniRule"/>
</dbReference>
<dbReference type="GO" id="GO:0055129">
    <property type="term" value="P:L-proline biosynthetic process"/>
    <property type="evidence" value="ECO:0007669"/>
    <property type="project" value="UniProtKB-UniRule"/>
</dbReference>
<feature type="binding site" evidence="8">
    <location>
        <position position="14"/>
    </location>
    <ligand>
        <name>ATP</name>
        <dbReference type="ChEBI" id="CHEBI:30616"/>
    </ligand>
</feature>
<comment type="pathway">
    <text evidence="8">Amino-acid biosynthesis; L-proline biosynthesis; L-glutamate 5-semialdehyde from L-glutamate: step 1/2.</text>
</comment>
<dbReference type="SMART" id="SM00359">
    <property type="entry name" value="PUA"/>
    <property type="match status" value="1"/>
</dbReference>
<dbReference type="NCBIfam" id="TIGR01027">
    <property type="entry name" value="proB"/>
    <property type="match status" value="1"/>
</dbReference>